<dbReference type="AlphaFoldDB" id="A0A9P8P6H2"/>
<evidence type="ECO:0000256" key="3">
    <source>
        <dbReference type="ARBA" id="ARBA00022771"/>
    </source>
</evidence>
<dbReference type="GO" id="GO:0008270">
    <property type="term" value="F:zinc ion binding"/>
    <property type="evidence" value="ECO:0007669"/>
    <property type="project" value="UniProtKB-KW"/>
</dbReference>
<comment type="caution">
    <text evidence="9">The sequence shown here is derived from an EMBL/GenBank/DDBJ whole genome shotgun (WGS) entry which is preliminary data.</text>
</comment>
<gene>
    <name evidence="9" type="ORF">WICMUC_005686</name>
</gene>
<feature type="compositionally biased region" description="Low complexity" evidence="7">
    <location>
        <begin position="400"/>
        <end position="415"/>
    </location>
</feature>
<dbReference type="InterPro" id="IPR051643">
    <property type="entry name" value="Transcr_Reg_ZincFinger"/>
</dbReference>
<feature type="region of interest" description="Disordered" evidence="7">
    <location>
        <begin position="34"/>
        <end position="60"/>
    </location>
</feature>
<dbReference type="PROSITE" id="PS00028">
    <property type="entry name" value="ZINC_FINGER_C2H2_1"/>
    <property type="match status" value="1"/>
</dbReference>
<dbReference type="Proteomes" id="UP000769528">
    <property type="component" value="Unassembled WGS sequence"/>
</dbReference>
<comment type="subcellular location">
    <subcellularLocation>
        <location evidence="1">Nucleus</location>
    </subcellularLocation>
</comment>
<evidence type="ECO:0000313" key="9">
    <source>
        <dbReference type="EMBL" id="KAH3666418.1"/>
    </source>
</evidence>
<feature type="compositionally biased region" description="Low complexity" evidence="7">
    <location>
        <begin position="359"/>
        <end position="384"/>
    </location>
</feature>
<feature type="domain" description="C2H2-type" evidence="8">
    <location>
        <begin position="196"/>
        <end position="223"/>
    </location>
</feature>
<evidence type="ECO:0000256" key="1">
    <source>
        <dbReference type="ARBA" id="ARBA00004123"/>
    </source>
</evidence>
<evidence type="ECO:0000313" key="10">
    <source>
        <dbReference type="Proteomes" id="UP000769528"/>
    </source>
</evidence>
<feature type="compositionally biased region" description="Polar residues" evidence="7">
    <location>
        <begin position="385"/>
        <end position="399"/>
    </location>
</feature>
<feature type="region of interest" description="Disordered" evidence="7">
    <location>
        <begin position="323"/>
        <end position="415"/>
    </location>
</feature>
<keyword evidence="2" id="KW-0479">Metal-binding</keyword>
<feature type="compositionally biased region" description="Low complexity" evidence="7">
    <location>
        <begin position="327"/>
        <end position="341"/>
    </location>
</feature>
<proteinExistence type="predicted"/>
<dbReference type="InterPro" id="IPR036236">
    <property type="entry name" value="Znf_C2H2_sf"/>
</dbReference>
<keyword evidence="4" id="KW-0862">Zinc</keyword>
<keyword evidence="3 6" id="KW-0863">Zinc-finger</keyword>
<dbReference type="Gene3D" id="3.30.160.60">
    <property type="entry name" value="Classic Zinc Finger"/>
    <property type="match status" value="1"/>
</dbReference>
<reference evidence="9" key="1">
    <citation type="journal article" date="2021" name="Open Biol.">
        <title>Shared evolutionary footprints suggest mitochondrial oxidative damage underlies multiple complex I losses in fungi.</title>
        <authorList>
            <person name="Schikora-Tamarit M.A."/>
            <person name="Marcet-Houben M."/>
            <person name="Nosek J."/>
            <person name="Gabaldon T."/>
        </authorList>
    </citation>
    <scope>NUCLEOTIDE SEQUENCE</scope>
    <source>
        <strain evidence="9">CBS6341</strain>
    </source>
</reference>
<organism evidence="9 10">
    <name type="scientific">Wickerhamomyces mucosus</name>
    <dbReference type="NCBI Taxonomy" id="1378264"/>
    <lineage>
        <taxon>Eukaryota</taxon>
        <taxon>Fungi</taxon>
        <taxon>Dikarya</taxon>
        <taxon>Ascomycota</taxon>
        <taxon>Saccharomycotina</taxon>
        <taxon>Saccharomycetes</taxon>
        <taxon>Phaffomycetales</taxon>
        <taxon>Wickerhamomycetaceae</taxon>
        <taxon>Wickerhamomyces</taxon>
    </lineage>
</organism>
<keyword evidence="10" id="KW-1185">Reference proteome</keyword>
<dbReference type="GO" id="GO:0000978">
    <property type="term" value="F:RNA polymerase II cis-regulatory region sequence-specific DNA binding"/>
    <property type="evidence" value="ECO:0007669"/>
    <property type="project" value="TreeGrafter"/>
</dbReference>
<evidence type="ECO:0000256" key="6">
    <source>
        <dbReference type="PROSITE-ProRule" id="PRU00042"/>
    </source>
</evidence>
<dbReference type="SMART" id="SM00355">
    <property type="entry name" value="ZnF_C2H2"/>
    <property type="match status" value="2"/>
</dbReference>
<dbReference type="PROSITE" id="PS50157">
    <property type="entry name" value="ZINC_FINGER_C2H2_2"/>
    <property type="match status" value="1"/>
</dbReference>
<accession>A0A9P8P6H2</accession>
<evidence type="ECO:0000256" key="2">
    <source>
        <dbReference type="ARBA" id="ARBA00022723"/>
    </source>
</evidence>
<evidence type="ECO:0000256" key="4">
    <source>
        <dbReference type="ARBA" id="ARBA00022833"/>
    </source>
</evidence>
<evidence type="ECO:0000256" key="7">
    <source>
        <dbReference type="SAM" id="MobiDB-lite"/>
    </source>
</evidence>
<name>A0A9P8P6H2_9ASCO</name>
<dbReference type="OrthoDB" id="9439903at2759"/>
<dbReference type="EMBL" id="JAEUBF010001445">
    <property type="protein sequence ID" value="KAH3666418.1"/>
    <property type="molecule type" value="Genomic_DNA"/>
</dbReference>
<sequence length="483" mass="55218">MQTLISNMFVNLYTVIKKNLSIINQILPHSTHDDVVTDQKTPKSSKIEERQPSKNVDDDLFSDSLFPQSNITIDNELNSSYQATPCSNNQSIDQLGKMIKFNNSNGILNFKFDSAISTPAQEFLSTPSPSSVENSQYSSVSASSSSAASIHSQSSTNNFDKDVQEDHEEILPNSSIFENELKKQKTDGKKDRNKVFTCEYCSAEFKIRGYLTRHIKKHALNKAYECPFFDSNSDHKCHPTGGFSRRDTYKTHLKSRHFKYPTGTRSINRMNMGGTCGLCNIPFKNNEEWIEKHIESGQCEGLPKNYVIRVKNSRKKLFEFPEKPLEQQQQKQQQQQHQSQQHFHGNDLDHDQGLQNGPHQESVQPQLQQQSQHIQHQHQNQQQQPNNFGVISNSFISPISNDSPSTLNNSPPSNITNHIQQQQLLNTKSNESLEDIFKSFNYNLIKESMQDSNLNNRGINDYNDEYSLDIEQSVSFIPYTLTN</sequence>
<keyword evidence="5" id="KW-0539">Nucleus</keyword>
<evidence type="ECO:0000259" key="8">
    <source>
        <dbReference type="PROSITE" id="PS50157"/>
    </source>
</evidence>
<dbReference type="SUPFAM" id="SSF57667">
    <property type="entry name" value="beta-beta-alpha zinc fingers"/>
    <property type="match status" value="1"/>
</dbReference>
<evidence type="ECO:0000256" key="5">
    <source>
        <dbReference type="ARBA" id="ARBA00023242"/>
    </source>
</evidence>
<dbReference type="InterPro" id="IPR013087">
    <property type="entry name" value="Znf_C2H2_type"/>
</dbReference>
<dbReference type="PANTHER" id="PTHR24396">
    <property type="entry name" value="ZINC FINGER PROTEIN"/>
    <property type="match status" value="1"/>
</dbReference>
<feature type="compositionally biased region" description="Basic and acidic residues" evidence="7">
    <location>
        <begin position="34"/>
        <end position="57"/>
    </location>
</feature>
<dbReference type="GO" id="GO:0000981">
    <property type="term" value="F:DNA-binding transcription factor activity, RNA polymerase II-specific"/>
    <property type="evidence" value="ECO:0007669"/>
    <property type="project" value="TreeGrafter"/>
</dbReference>
<dbReference type="PANTHER" id="PTHR24396:SF19">
    <property type="entry name" value="FI01119P"/>
    <property type="match status" value="1"/>
</dbReference>
<reference evidence="9" key="2">
    <citation type="submission" date="2021-01" db="EMBL/GenBank/DDBJ databases">
        <authorList>
            <person name="Schikora-Tamarit M.A."/>
        </authorList>
    </citation>
    <scope>NUCLEOTIDE SEQUENCE</scope>
    <source>
        <strain evidence="9">CBS6341</strain>
    </source>
</reference>
<dbReference type="GO" id="GO:0005634">
    <property type="term" value="C:nucleus"/>
    <property type="evidence" value="ECO:0007669"/>
    <property type="project" value="UniProtKB-SubCell"/>
</dbReference>
<protein>
    <recommendedName>
        <fullName evidence="8">C2H2-type domain-containing protein</fullName>
    </recommendedName>
</protein>